<reference evidence="2 3" key="1">
    <citation type="submission" date="2024-08" db="EMBL/GenBank/DDBJ databases">
        <authorList>
            <person name="Cucini C."/>
            <person name="Frati F."/>
        </authorList>
    </citation>
    <scope>NUCLEOTIDE SEQUENCE [LARGE SCALE GENOMIC DNA]</scope>
</reference>
<sequence length="404" mass="46209">MYLQENFIKFTRGHVRQQNLIGSCPFYFNTPPGISFSLLEPTRESLWHKKLMKFKRCLAVFNCCVLWAQLVHEIKNKTNISTGTKLANYFCALTVSTITLQKLITLKHYANTIELLNLILRFEDNYLIRMEAPRILTKSYKLLIQMCVLGLRSGIPLIVLGYVLERWVIPCNAATSGYVLLPECDEEFSKTERRWSLQSKLGLLSVMAGSLWTNMDSFGCWAVQLAEFAFIQSICLWNYVKVFMIRINSENDPSIDSYLVYRQLQILNRYYNLIQQNVMITSTLVLVTNGFIISTYVMLSLGADVTVLQIFMFLNGGFNCFLIILIQIGAMANLYGESITTIKDLKKSAAQGKIGVRKRKWVERYLKSLTPLKVAVGSVNFIDELTPINLLDFCVNQIVSLLLL</sequence>
<feature type="transmembrane region" description="Helical" evidence="1">
    <location>
        <begin position="142"/>
        <end position="164"/>
    </location>
</feature>
<keyword evidence="1" id="KW-0812">Transmembrane</keyword>
<dbReference type="Proteomes" id="UP001642540">
    <property type="component" value="Unassembled WGS sequence"/>
</dbReference>
<evidence type="ECO:0000313" key="3">
    <source>
        <dbReference type="Proteomes" id="UP001642540"/>
    </source>
</evidence>
<organism evidence="2 3">
    <name type="scientific">Orchesella dallaii</name>
    <dbReference type="NCBI Taxonomy" id="48710"/>
    <lineage>
        <taxon>Eukaryota</taxon>
        <taxon>Metazoa</taxon>
        <taxon>Ecdysozoa</taxon>
        <taxon>Arthropoda</taxon>
        <taxon>Hexapoda</taxon>
        <taxon>Collembola</taxon>
        <taxon>Entomobryomorpha</taxon>
        <taxon>Entomobryoidea</taxon>
        <taxon>Orchesellidae</taxon>
        <taxon>Orchesellinae</taxon>
        <taxon>Orchesella</taxon>
    </lineage>
</organism>
<feature type="transmembrane region" description="Helical" evidence="1">
    <location>
        <begin position="278"/>
        <end position="298"/>
    </location>
</feature>
<feature type="transmembrane region" description="Helical" evidence="1">
    <location>
        <begin position="310"/>
        <end position="336"/>
    </location>
</feature>
<proteinExistence type="predicted"/>
<evidence type="ECO:0008006" key="4">
    <source>
        <dbReference type="Google" id="ProtNLM"/>
    </source>
</evidence>
<dbReference type="EMBL" id="CAXLJM020000025">
    <property type="protein sequence ID" value="CAL8092351.1"/>
    <property type="molecule type" value="Genomic_DNA"/>
</dbReference>
<evidence type="ECO:0000313" key="2">
    <source>
        <dbReference type="EMBL" id="CAL8092351.1"/>
    </source>
</evidence>
<protein>
    <recommendedName>
        <fullName evidence="4">Odorant receptor</fullName>
    </recommendedName>
</protein>
<evidence type="ECO:0000256" key="1">
    <source>
        <dbReference type="SAM" id="Phobius"/>
    </source>
</evidence>
<gene>
    <name evidence="2" type="ORF">ODALV1_LOCUS8188</name>
</gene>
<name>A0ABP1Q7E7_9HEXA</name>
<keyword evidence="1" id="KW-0472">Membrane</keyword>
<comment type="caution">
    <text evidence="2">The sequence shown here is derived from an EMBL/GenBank/DDBJ whole genome shotgun (WGS) entry which is preliminary data.</text>
</comment>
<accession>A0ABP1Q7E7</accession>
<keyword evidence="3" id="KW-1185">Reference proteome</keyword>
<keyword evidence="1" id="KW-1133">Transmembrane helix</keyword>